<protein>
    <submittedName>
        <fullName evidence="5">MG2 domain-containing protein</fullName>
    </submittedName>
</protein>
<keyword evidence="2" id="KW-0732">Signal</keyword>
<dbReference type="PANTHER" id="PTHR40094">
    <property type="entry name" value="ALPHA-2-MACROGLOBULIN HOMOLOG"/>
    <property type="match status" value="1"/>
</dbReference>
<reference evidence="6" key="1">
    <citation type="journal article" date="2019" name="Int. J. Syst. Evol. Microbiol.">
        <title>The Global Catalogue of Microorganisms (GCM) 10K type strain sequencing project: providing services to taxonomists for standard genome sequencing and annotation.</title>
        <authorList>
            <consortium name="The Broad Institute Genomics Platform"/>
            <consortium name="The Broad Institute Genome Sequencing Center for Infectious Disease"/>
            <person name="Wu L."/>
            <person name="Ma J."/>
        </authorList>
    </citation>
    <scope>NUCLEOTIDE SEQUENCE [LARGE SCALE GENOMIC DNA]</scope>
    <source>
        <strain evidence="6">CECT 7398</strain>
    </source>
</reference>
<dbReference type="Pfam" id="PF07678">
    <property type="entry name" value="TED_complement"/>
    <property type="match status" value="1"/>
</dbReference>
<dbReference type="Pfam" id="PF17972">
    <property type="entry name" value="bMG5"/>
    <property type="match status" value="1"/>
</dbReference>
<keyword evidence="6" id="KW-1185">Reference proteome</keyword>
<dbReference type="Pfam" id="PF07703">
    <property type="entry name" value="A2M_BRD"/>
    <property type="match status" value="1"/>
</dbReference>
<dbReference type="InterPro" id="IPR041246">
    <property type="entry name" value="Bact_MG10"/>
</dbReference>
<dbReference type="Gene3D" id="2.60.40.1930">
    <property type="match status" value="1"/>
</dbReference>
<evidence type="ECO:0000259" key="3">
    <source>
        <dbReference type="SMART" id="SM01359"/>
    </source>
</evidence>
<dbReference type="PANTHER" id="PTHR40094:SF1">
    <property type="entry name" value="UBIQUITIN DOMAIN-CONTAINING PROTEIN"/>
    <property type="match status" value="1"/>
</dbReference>
<accession>A0ABT8BZL7</accession>
<dbReference type="InterPro" id="IPR002890">
    <property type="entry name" value="MG2"/>
</dbReference>
<evidence type="ECO:0000313" key="6">
    <source>
        <dbReference type="Proteomes" id="UP001238540"/>
    </source>
</evidence>
<dbReference type="InterPro" id="IPR047565">
    <property type="entry name" value="Alpha-macroglob_thiol-ester_cl"/>
</dbReference>
<dbReference type="InterPro" id="IPR011626">
    <property type="entry name" value="Alpha-macroglobulin_TED"/>
</dbReference>
<dbReference type="InterPro" id="IPR008930">
    <property type="entry name" value="Terpenoid_cyclase/PrenylTrfase"/>
</dbReference>
<comment type="caution">
    <text evidence="5">The sequence shown here is derived from an EMBL/GenBank/DDBJ whole genome shotgun (WGS) entry which is preliminary data.</text>
</comment>
<dbReference type="SMART" id="SM01360">
    <property type="entry name" value="A2M"/>
    <property type="match status" value="1"/>
</dbReference>
<dbReference type="Pfam" id="PF17962">
    <property type="entry name" value="bMG6"/>
    <property type="match status" value="1"/>
</dbReference>
<evidence type="ECO:0000313" key="5">
    <source>
        <dbReference type="EMBL" id="MDN3611834.1"/>
    </source>
</evidence>
<organism evidence="5 6">
    <name type="scientific">Vibrio ostreicida</name>
    <dbReference type="NCBI Taxonomy" id="526588"/>
    <lineage>
        <taxon>Bacteria</taxon>
        <taxon>Pseudomonadati</taxon>
        <taxon>Pseudomonadota</taxon>
        <taxon>Gammaproteobacteria</taxon>
        <taxon>Vibrionales</taxon>
        <taxon>Vibrionaceae</taxon>
        <taxon>Vibrio</taxon>
    </lineage>
</organism>
<dbReference type="InterPro" id="IPR051802">
    <property type="entry name" value="YfhM-like"/>
</dbReference>
<dbReference type="SMART" id="SM01419">
    <property type="entry name" value="Thiol-ester_cl"/>
    <property type="match status" value="1"/>
</dbReference>
<sequence length="1548" mass="172192">MKLPTLTSRVALLLSIFFVFSYQAYAITVTQVSEGTINDEASIIVSLEGEISKAVNLPVIKDNTAIPNVGWVLSSDRTYQYFSTTTFGLGDYEVSLAGTTHDGLDKIEVVSIYEADPSVRVLGNGPFVNASGDRAIPIESVNAAGINMSVFKVDNVPELFNEYFYTKRLGTWSAQKLRKNFTHSEELNFPISPGLPNQSKLSNLTLPNSLASGWYVIAIKPSNSFDSPSIFHVLLSELGLQAKVFESDASVQVIDLKNNKPLKSGKLHVYSQQGLRSSHPIEDGFAQFTYSNRAPSDVFYVEAGSKVAVLPVKEIPLDLSDFDVDGESETKTKAFVYSNRDLFKPSERITINTLVRDSDGSTTDIEAMYFELIKPNGAVAISKVVEESVKGFFSVNFSLPPSADLGKWSVRAKVNQTSDFSLGTFTFTVVEFVPERMDLNVVSSEVMDAGAQLTVKAEGHYLFGQVADGNRLQVNPTLKYLSHFPGAYKDYFIGSNKRFAYSDLPKPIDTKLNSSGKIEFDIDAIPKEKLVGPALLTLNSYLFEAGGGVTSRKNTILVSNSKPVVGIRPQSDSFSYFEEAKFSLALLSGTGDQILSGDVDVSIERNRGGYYWVHNQSSGWVLERDDKWRVVESKQLSLTRNTENYSFPAKWGQYRLTATSSDGQRTVFPFYVGWKEGDKQIPIKPDQLYLSLNKESFQSEDTIDIEVQSPLKGLLNVELVADKVYARKTMSMDKHASMSISLPENLTRHDLYVIATLTNTEESYTKRLLSVKPVKLYRDDRRVQVYLNMPDKFEPLTSQKLSIQTNLEEAKDAFALITIADKGILNLSNYTIPDVFEWFYGQKRLSADVIDLYSRQFESRPSSYITHRYGGDGGLDDRAVQGNLVESKTFNQVLAPIRIDDKGKAMIDVTVPDYNGEVEVVAIVVSGNKFGVASEAIKVSAPIVAELSVPRFFASENKSQLYVEASNQTDSKQSVKLNLEASSHLKLKDNYPKSFTILPNDKIGFSVDVEVGEQVGVSELSLSVDSTLYKAVRTWKVPVRSTRPYVTKVTSRILNTGDRIVINKASWDGVKRVGDSQSVIAFSHNPSIETNTFIEGLFRYPYGCVEQTTSKAFPWLEPDLISRAEPQLNEVDEAPEDIIYKAVSKLATAQKPNGGFGLWGLSSREDLWLTSYVADFLFTAKGAYPTVVQAELVESTSRRVKQRIYNKNLSIHKEYAAYVLSKHGQLSYSDANTYLKGKSTIGALNSLYLGATFYILGDLKTAETYINAASKTLTSKVVDYSNYYDSKLSGYAKIINVVSELEKLTSLTPALEKLRIQSAEQIFELANDRRYFSTQDRFALAVAGLNLESKNAQGVSISMNSSSRFVTEPLVMKQDDIYENTSPSPLYVTETVSGYADTELLNSTIPFEHVTRTYLTTEGKPWKGKTLNVGQSLIAKVEFKLSQSVKRGMLVDNLPGGFVLENPQFTGSKEVLESLDLTSTSSEVTEYRNDRFVVGADFLAQRNYVFYYVLRAETAGESIVPGVYIEDMYAPERFLLTQERNKVIKIVR</sequence>
<name>A0ABT8BZL7_9VIBR</name>
<dbReference type="SUPFAM" id="SSF48239">
    <property type="entry name" value="Terpenoid cyclases/Protein prenyltransferases"/>
    <property type="match status" value="1"/>
</dbReference>
<dbReference type="Gene3D" id="1.50.10.20">
    <property type="match status" value="1"/>
</dbReference>
<evidence type="ECO:0000256" key="2">
    <source>
        <dbReference type="SAM" id="SignalP"/>
    </source>
</evidence>
<dbReference type="EMBL" id="JAUFQC010000027">
    <property type="protein sequence ID" value="MDN3611834.1"/>
    <property type="molecule type" value="Genomic_DNA"/>
</dbReference>
<dbReference type="InterPro" id="IPR011625">
    <property type="entry name" value="A2M_N_BRD"/>
</dbReference>
<comment type="similarity">
    <text evidence="1">Belongs to the protease inhibitor I39 (alpha-2-macroglobulin) family. Bacterial alpha-2-macroglobulin subfamily.</text>
</comment>
<dbReference type="Pfam" id="PF01835">
    <property type="entry name" value="MG2"/>
    <property type="match status" value="1"/>
</dbReference>
<evidence type="ECO:0000259" key="4">
    <source>
        <dbReference type="SMART" id="SM01360"/>
    </source>
</evidence>
<dbReference type="CDD" id="cd02891">
    <property type="entry name" value="A2M_like"/>
    <property type="match status" value="1"/>
</dbReference>
<feature type="domain" description="Alpha-2-macroglobulin" evidence="4">
    <location>
        <begin position="893"/>
        <end position="979"/>
    </location>
</feature>
<evidence type="ECO:0000256" key="1">
    <source>
        <dbReference type="ARBA" id="ARBA00010556"/>
    </source>
</evidence>
<dbReference type="InterPro" id="IPR001599">
    <property type="entry name" value="Macroglobln_a2"/>
</dbReference>
<gene>
    <name evidence="5" type="ORF">QWZ16_19755</name>
</gene>
<dbReference type="Pfam" id="PF17973">
    <property type="entry name" value="bMG10"/>
    <property type="match status" value="1"/>
</dbReference>
<feature type="chain" id="PRO_5045565614" evidence="2">
    <location>
        <begin position="27"/>
        <end position="1548"/>
    </location>
</feature>
<proteinExistence type="inferred from homology"/>
<dbReference type="SMART" id="SM01359">
    <property type="entry name" value="A2M_N_2"/>
    <property type="match status" value="1"/>
</dbReference>
<dbReference type="InterPro" id="IPR041203">
    <property type="entry name" value="Bact_A2M_MG5"/>
</dbReference>
<dbReference type="InterPro" id="IPR041462">
    <property type="entry name" value="Bact_A2M_MG6"/>
</dbReference>
<dbReference type="Proteomes" id="UP001238540">
    <property type="component" value="Unassembled WGS sequence"/>
</dbReference>
<dbReference type="Pfam" id="PF00207">
    <property type="entry name" value="A2M"/>
    <property type="match status" value="1"/>
</dbReference>
<dbReference type="RefSeq" id="WP_170883785.1">
    <property type="nucleotide sequence ID" value="NZ_JABEYA020000008.1"/>
</dbReference>
<feature type="domain" description="Alpha-2-macroglobulin bait region" evidence="3">
    <location>
        <begin position="688"/>
        <end position="827"/>
    </location>
</feature>
<feature type="signal peptide" evidence="2">
    <location>
        <begin position="1"/>
        <end position="26"/>
    </location>
</feature>